<dbReference type="EC" id="2.7.11.1" evidence="1"/>
<feature type="region of interest" description="Disordered" evidence="9">
    <location>
        <begin position="1"/>
        <end position="23"/>
    </location>
</feature>
<reference evidence="12" key="1">
    <citation type="submission" date="2020-07" db="EMBL/GenBank/DDBJ databases">
        <authorList>
            <person name="Pettersson B.M.F."/>
            <person name="Behra P.R.K."/>
            <person name="Ramesh M."/>
            <person name="Das S."/>
            <person name="Dasgupta S."/>
            <person name="Kirsebom L.A."/>
        </authorList>
    </citation>
    <scope>NUCLEOTIDE SEQUENCE</scope>
    <source>
        <strain evidence="12">DSM 44838</strain>
    </source>
</reference>
<keyword evidence="10" id="KW-0472">Membrane</keyword>
<evidence type="ECO:0000256" key="10">
    <source>
        <dbReference type="SAM" id="Phobius"/>
    </source>
</evidence>
<dbReference type="Proteomes" id="UP001141629">
    <property type="component" value="Unassembled WGS sequence"/>
</dbReference>
<sequence length="528" mass="55779">MSSPPPDEWPSLPPPLPDDELSPGQTFAGYEILGLLGSGGMGRVYLAQHPRLPRRDALKLLPSTWSADTEYRARFNREADLASTLWHPNIVGVHDRGEADGQLWISMDYVDGLDASRLIAERHPAGMPADDVARIVTAVASALDSAHKRGLLHRDVKPANIMLTHLDDDGEQRILLTDFGIARDVDEADDVTASAIGTVAYCAPEQLSGDEVGPRADQYALAATAYQLLTGEPLFPSMDPAEVIHDHLNSKPPTLGSRRPELTALDPVLTVALSKRPESRFARCSDFARALSEKIEAMGPRSAVAPPNYGPAPAGDTFANLYTEPLTVDPRAPRGRRKQFPVAPVAAAAVAGVAVVALAVWALWPSSGGGESSSAAQSASTTTTSVDAAAQQRLRGALPPGYPSAACTAVDVPPAALAKFACMQNADAGGPPTSTYTSFADATGLQTAFGAVVGGMRVVNCPGNIQSPGAWRRNATPQLVSGTLVCGYRDDVPTLAWTDEAKLMLASVDGVQSGPNLDQLYVWWSSHS</sequence>
<feature type="compositionally biased region" description="Pro residues" evidence="9">
    <location>
        <begin position="1"/>
        <end position="16"/>
    </location>
</feature>
<keyword evidence="13" id="KW-1185">Reference proteome</keyword>
<comment type="catalytic activity">
    <reaction evidence="7">
        <text>L-threonyl-[protein] + ATP = O-phospho-L-threonyl-[protein] + ADP + H(+)</text>
        <dbReference type="Rhea" id="RHEA:46608"/>
        <dbReference type="Rhea" id="RHEA-COMP:11060"/>
        <dbReference type="Rhea" id="RHEA-COMP:11605"/>
        <dbReference type="ChEBI" id="CHEBI:15378"/>
        <dbReference type="ChEBI" id="CHEBI:30013"/>
        <dbReference type="ChEBI" id="CHEBI:30616"/>
        <dbReference type="ChEBI" id="CHEBI:61977"/>
        <dbReference type="ChEBI" id="CHEBI:456216"/>
        <dbReference type="EC" id="2.7.11.1"/>
    </reaction>
</comment>
<dbReference type="InterPro" id="IPR000719">
    <property type="entry name" value="Prot_kinase_dom"/>
</dbReference>
<dbReference type="Gene3D" id="1.10.510.10">
    <property type="entry name" value="Transferase(Phosphotransferase) domain 1"/>
    <property type="match status" value="1"/>
</dbReference>
<proteinExistence type="predicted"/>
<dbReference type="PROSITE" id="PS50011">
    <property type="entry name" value="PROTEIN_KINASE_DOM"/>
    <property type="match status" value="1"/>
</dbReference>
<dbReference type="SUPFAM" id="SSF56112">
    <property type="entry name" value="Protein kinase-like (PK-like)"/>
    <property type="match status" value="1"/>
</dbReference>
<feature type="transmembrane region" description="Helical" evidence="10">
    <location>
        <begin position="27"/>
        <end position="46"/>
    </location>
</feature>
<dbReference type="FunFam" id="3.30.200.20:FF:000035">
    <property type="entry name" value="Serine/threonine protein kinase Stk1"/>
    <property type="match status" value="1"/>
</dbReference>
<dbReference type="Gene3D" id="3.30.200.20">
    <property type="entry name" value="Phosphorylase Kinase, domain 1"/>
    <property type="match status" value="1"/>
</dbReference>
<feature type="transmembrane region" description="Helical" evidence="10">
    <location>
        <begin position="340"/>
        <end position="364"/>
    </location>
</feature>
<evidence type="ECO:0000259" key="11">
    <source>
        <dbReference type="PROSITE" id="PS50011"/>
    </source>
</evidence>
<gene>
    <name evidence="12" type="ORF">H7K45_00240</name>
</gene>
<evidence type="ECO:0000256" key="8">
    <source>
        <dbReference type="ARBA" id="ARBA00048679"/>
    </source>
</evidence>
<keyword evidence="6" id="KW-0067">ATP-binding</keyword>
<dbReference type="PANTHER" id="PTHR43289:SF6">
    <property type="entry name" value="SERINE_THREONINE-PROTEIN KINASE NEKL-3"/>
    <property type="match status" value="1"/>
</dbReference>
<dbReference type="Pfam" id="PF00069">
    <property type="entry name" value="Pkinase"/>
    <property type="match status" value="1"/>
</dbReference>
<keyword evidence="3" id="KW-0808">Transferase</keyword>
<keyword evidence="5 12" id="KW-0418">Kinase</keyword>
<reference evidence="12" key="2">
    <citation type="journal article" date="2022" name="BMC Genomics">
        <title>Comparative genome analysis of mycobacteria focusing on tRNA and non-coding RNA.</title>
        <authorList>
            <person name="Behra P.R.K."/>
            <person name="Pettersson B.M.F."/>
            <person name="Ramesh M."/>
            <person name="Das S."/>
            <person name="Dasgupta S."/>
            <person name="Kirsebom L.A."/>
        </authorList>
    </citation>
    <scope>NUCLEOTIDE SEQUENCE</scope>
    <source>
        <strain evidence="12">DSM 44838</strain>
    </source>
</reference>
<evidence type="ECO:0000256" key="4">
    <source>
        <dbReference type="ARBA" id="ARBA00022741"/>
    </source>
</evidence>
<evidence type="ECO:0000256" key="5">
    <source>
        <dbReference type="ARBA" id="ARBA00022777"/>
    </source>
</evidence>
<evidence type="ECO:0000256" key="3">
    <source>
        <dbReference type="ARBA" id="ARBA00022679"/>
    </source>
</evidence>
<dbReference type="CDD" id="cd14014">
    <property type="entry name" value="STKc_PknB_like"/>
    <property type="match status" value="1"/>
</dbReference>
<dbReference type="GO" id="GO:0080090">
    <property type="term" value="P:regulation of primary metabolic process"/>
    <property type="evidence" value="ECO:0007669"/>
    <property type="project" value="UniProtKB-ARBA"/>
</dbReference>
<evidence type="ECO:0000313" key="13">
    <source>
        <dbReference type="Proteomes" id="UP001141629"/>
    </source>
</evidence>
<evidence type="ECO:0000256" key="9">
    <source>
        <dbReference type="SAM" id="MobiDB-lite"/>
    </source>
</evidence>
<feature type="domain" description="Protein kinase" evidence="11">
    <location>
        <begin position="30"/>
        <end position="295"/>
    </location>
</feature>
<dbReference type="InterPro" id="IPR008271">
    <property type="entry name" value="Ser/Thr_kinase_AS"/>
</dbReference>
<comment type="catalytic activity">
    <reaction evidence="8">
        <text>L-seryl-[protein] + ATP = O-phospho-L-seryl-[protein] + ADP + H(+)</text>
        <dbReference type="Rhea" id="RHEA:17989"/>
        <dbReference type="Rhea" id="RHEA-COMP:9863"/>
        <dbReference type="Rhea" id="RHEA-COMP:11604"/>
        <dbReference type="ChEBI" id="CHEBI:15378"/>
        <dbReference type="ChEBI" id="CHEBI:29999"/>
        <dbReference type="ChEBI" id="CHEBI:30616"/>
        <dbReference type="ChEBI" id="CHEBI:83421"/>
        <dbReference type="ChEBI" id="CHEBI:456216"/>
        <dbReference type="EC" id="2.7.11.1"/>
    </reaction>
</comment>
<dbReference type="AlphaFoldDB" id="A0A9X2YGH7"/>
<evidence type="ECO:0000256" key="6">
    <source>
        <dbReference type="ARBA" id="ARBA00022840"/>
    </source>
</evidence>
<evidence type="ECO:0000256" key="2">
    <source>
        <dbReference type="ARBA" id="ARBA00022527"/>
    </source>
</evidence>
<comment type="caution">
    <text evidence="12">The sequence shown here is derived from an EMBL/GenBank/DDBJ whole genome shotgun (WGS) entry which is preliminary data.</text>
</comment>
<accession>A0A9X2YGH7</accession>
<name>A0A9X2YGH7_9MYCO</name>
<organism evidence="12 13">
    <name type="scientific">Mycobacterium yunnanensis</name>
    <dbReference type="NCBI Taxonomy" id="368477"/>
    <lineage>
        <taxon>Bacteria</taxon>
        <taxon>Bacillati</taxon>
        <taxon>Actinomycetota</taxon>
        <taxon>Actinomycetes</taxon>
        <taxon>Mycobacteriales</taxon>
        <taxon>Mycobacteriaceae</taxon>
        <taxon>Mycobacterium</taxon>
    </lineage>
</organism>
<dbReference type="GO" id="GO:0004674">
    <property type="term" value="F:protein serine/threonine kinase activity"/>
    <property type="evidence" value="ECO:0007669"/>
    <property type="project" value="UniProtKB-KW"/>
</dbReference>
<evidence type="ECO:0000256" key="7">
    <source>
        <dbReference type="ARBA" id="ARBA00047899"/>
    </source>
</evidence>
<keyword evidence="10" id="KW-0812">Transmembrane</keyword>
<dbReference type="GO" id="GO:0005524">
    <property type="term" value="F:ATP binding"/>
    <property type="evidence" value="ECO:0007669"/>
    <property type="project" value="UniProtKB-KW"/>
</dbReference>
<evidence type="ECO:0000313" key="12">
    <source>
        <dbReference type="EMBL" id="MCV7418963.1"/>
    </source>
</evidence>
<keyword evidence="2 12" id="KW-0723">Serine/threonine-protein kinase</keyword>
<evidence type="ECO:0000256" key="1">
    <source>
        <dbReference type="ARBA" id="ARBA00012513"/>
    </source>
</evidence>
<protein>
    <recommendedName>
        <fullName evidence="1">non-specific serine/threonine protein kinase</fullName>
        <ecNumber evidence="1">2.7.11.1</ecNumber>
    </recommendedName>
</protein>
<dbReference type="PANTHER" id="PTHR43289">
    <property type="entry name" value="MITOGEN-ACTIVATED PROTEIN KINASE KINASE KINASE 20-RELATED"/>
    <property type="match status" value="1"/>
</dbReference>
<dbReference type="PROSITE" id="PS00108">
    <property type="entry name" value="PROTEIN_KINASE_ST"/>
    <property type="match status" value="1"/>
</dbReference>
<dbReference type="RefSeq" id="WP_263993692.1">
    <property type="nucleotide sequence ID" value="NZ_JACKVK010000001.1"/>
</dbReference>
<dbReference type="SMART" id="SM00220">
    <property type="entry name" value="S_TKc"/>
    <property type="match status" value="1"/>
</dbReference>
<dbReference type="EMBL" id="JACKVK010000001">
    <property type="protein sequence ID" value="MCV7418963.1"/>
    <property type="molecule type" value="Genomic_DNA"/>
</dbReference>
<keyword evidence="4" id="KW-0547">Nucleotide-binding</keyword>
<dbReference type="InterPro" id="IPR011009">
    <property type="entry name" value="Kinase-like_dom_sf"/>
</dbReference>
<keyword evidence="10" id="KW-1133">Transmembrane helix</keyword>